<accession>A0A9P6L571</accession>
<evidence type="ECO:0000313" key="1">
    <source>
        <dbReference type="EMBL" id="KAF9783196.1"/>
    </source>
</evidence>
<organism evidence="1 2">
    <name type="scientific">Thelephora terrestris</name>
    <dbReference type="NCBI Taxonomy" id="56493"/>
    <lineage>
        <taxon>Eukaryota</taxon>
        <taxon>Fungi</taxon>
        <taxon>Dikarya</taxon>
        <taxon>Basidiomycota</taxon>
        <taxon>Agaricomycotina</taxon>
        <taxon>Agaricomycetes</taxon>
        <taxon>Thelephorales</taxon>
        <taxon>Thelephoraceae</taxon>
        <taxon>Thelephora</taxon>
    </lineage>
</organism>
<name>A0A9P6L571_9AGAM</name>
<reference evidence="1" key="1">
    <citation type="journal article" date="2020" name="Nat. Commun.">
        <title>Large-scale genome sequencing of mycorrhizal fungi provides insights into the early evolution of symbiotic traits.</title>
        <authorList>
            <person name="Miyauchi S."/>
            <person name="Kiss E."/>
            <person name="Kuo A."/>
            <person name="Drula E."/>
            <person name="Kohler A."/>
            <person name="Sanchez-Garcia M."/>
            <person name="Morin E."/>
            <person name="Andreopoulos B."/>
            <person name="Barry K.W."/>
            <person name="Bonito G."/>
            <person name="Buee M."/>
            <person name="Carver A."/>
            <person name="Chen C."/>
            <person name="Cichocki N."/>
            <person name="Clum A."/>
            <person name="Culley D."/>
            <person name="Crous P.W."/>
            <person name="Fauchery L."/>
            <person name="Girlanda M."/>
            <person name="Hayes R.D."/>
            <person name="Keri Z."/>
            <person name="LaButti K."/>
            <person name="Lipzen A."/>
            <person name="Lombard V."/>
            <person name="Magnuson J."/>
            <person name="Maillard F."/>
            <person name="Murat C."/>
            <person name="Nolan M."/>
            <person name="Ohm R.A."/>
            <person name="Pangilinan J."/>
            <person name="Pereira M.F."/>
            <person name="Perotto S."/>
            <person name="Peter M."/>
            <person name="Pfister S."/>
            <person name="Riley R."/>
            <person name="Sitrit Y."/>
            <person name="Stielow J.B."/>
            <person name="Szollosi G."/>
            <person name="Zifcakova L."/>
            <person name="Stursova M."/>
            <person name="Spatafora J.W."/>
            <person name="Tedersoo L."/>
            <person name="Vaario L.M."/>
            <person name="Yamada A."/>
            <person name="Yan M."/>
            <person name="Wang P."/>
            <person name="Xu J."/>
            <person name="Bruns T."/>
            <person name="Baldrian P."/>
            <person name="Vilgalys R."/>
            <person name="Dunand C."/>
            <person name="Henrissat B."/>
            <person name="Grigoriev I.V."/>
            <person name="Hibbett D."/>
            <person name="Nagy L.G."/>
            <person name="Martin F.M."/>
        </authorList>
    </citation>
    <scope>NUCLEOTIDE SEQUENCE</scope>
    <source>
        <strain evidence="1">UH-Tt-Lm1</strain>
    </source>
</reference>
<protein>
    <submittedName>
        <fullName evidence="1">Uncharacterized protein</fullName>
    </submittedName>
</protein>
<dbReference type="Gene3D" id="1.20.1050.130">
    <property type="match status" value="1"/>
</dbReference>
<sequence>MPGLPVVSLACYSRIPALVDHTNNDRNARRRESFAIIQCLVDKYDPEHKISSVGENKCLELQWLAFQISG</sequence>
<comment type="caution">
    <text evidence="1">The sequence shown here is derived from an EMBL/GenBank/DDBJ whole genome shotgun (WGS) entry which is preliminary data.</text>
</comment>
<reference evidence="1" key="2">
    <citation type="submission" date="2020-11" db="EMBL/GenBank/DDBJ databases">
        <authorList>
            <consortium name="DOE Joint Genome Institute"/>
            <person name="Kuo A."/>
            <person name="Miyauchi S."/>
            <person name="Kiss E."/>
            <person name="Drula E."/>
            <person name="Kohler A."/>
            <person name="Sanchez-Garcia M."/>
            <person name="Andreopoulos B."/>
            <person name="Barry K.W."/>
            <person name="Bonito G."/>
            <person name="Buee M."/>
            <person name="Carver A."/>
            <person name="Chen C."/>
            <person name="Cichocki N."/>
            <person name="Clum A."/>
            <person name="Culley D."/>
            <person name="Crous P.W."/>
            <person name="Fauchery L."/>
            <person name="Girlanda M."/>
            <person name="Hayes R."/>
            <person name="Keri Z."/>
            <person name="Labutti K."/>
            <person name="Lipzen A."/>
            <person name="Lombard V."/>
            <person name="Magnuson J."/>
            <person name="Maillard F."/>
            <person name="Morin E."/>
            <person name="Murat C."/>
            <person name="Nolan M."/>
            <person name="Ohm R."/>
            <person name="Pangilinan J."/>
            <person name="Pereira M."/>
            <person name="Perotto S."/>
            <person name="Peter M."/>
            <person name="Riley R."/>
            <person name="Sitrit Y."/>
            <person name="Stielow B."/>
            <person name="Szollosi G."/>
            <person name="Zifcakova L."/>
            <person name="Stursova M."/>
            <person name="Spatafora J.W."/>
            <person name="Tedersoo L."/>
            <person name="Vaario L.-M."/>
            <person name="Yamada A."/>
            <person name="Yan M."/>
            <person name="Wang P."/>
            <person name="Xu J."/>
            <person name="Bruns T."/>
            <person name="Baldrian P."/>
            <person name="Vilgalys R."/>
            <person name="Henrissat B."/>
            <person name="Grigoriev I.V."/>
            <person name="Hibbett D."/>
            <person name="Nagy L.G."/>
            <person name="Martin F.M."/>
        </authorList>
    </citation>
    <scope>NUCLEOTIDE SEQUENCE</scope>
    <source>
        <strain evidence="1">UH-Tt-Lm1</strain>
    </source>
</reference>
<dbReference type="EMBL" id="WIUZ02000010">
    <property type="protein sequence ID" value="KAF9783196.1"/>
    <property type="molecule type" value="Genomic_DNA"/>
</dbReference>
<dbReference type="OrthoDB" id="422574at2759"/>
<keyword evidence="2" id="KW-1185">Reference proteome</keyword>
<dbReference type="Proteomes" id="UP000736335">
    <property type="component" value="Unassembled WGS sequence"/>
</dbReference>
<dbReference type="AlphaFoldDB" id="A0A9P6L571"/>
<proteinExistence type="predicted"/>
<gene>
    <name evidence="1" type="ORF">BJ322DRAFT_1069460</name>
</gene>
<evidence type="ECO:0000313" key="2">
    <source>
        <dbReference type="Proteomes" id="UP000736335"/>
    </source>
</evidence>